<proteinExistence type="predicted"/>
<protein>
    <submittedName>
        <fullName evidence="5">Plasmid transfer protein</fullName>
    </submittedName>
</protein>
<dbReference type="InterPro" id="IPR027417">
    <property type="entry name" value="P-loop_NTPase"/>
</dbReference>
<evidence type="ECO:0000256" key="2">
    <source>
        <dbReference type="ARBA" id="ARBA00022840"/>
    </source>
</evidence>
<dbReference type="InterPro" id="IPR050206">
    <property type="entry name" value="FtsK/SpoIIIE/SftA"/>
</dbReference>
<keyword evidence="1 3" id="KW-0547">Nucleotide-binding</keyword>
<dbReference type="Proteomes" id="UP000778578">
    <property type="component" value="Unassembled WGS sequence"/>
</dbReference>
<sequence length="451" mass="48670">MVTVLVLSGVGIAGVLILRRVRPDLYRMVVGGPVARVRVGWTYGSVMDACGLTVPPSRARIAVARALRREMPANRPPKLLRLRTTRTGLVARVRLQPGQDAFDVITAADRLRHAWRLHQVTVKELRSGVLELSMTGYDVLSRVHLPVRSERSALRVPVAMREDGGVHYRDFRKVPHSLVLGATESGKSVYQRGLVKELARQPVALVGIDCKQGVELAPLARRFTALADNPDTAADLLEALVAEMIERFQVIRTAQRISADTSDAEITSDIWGLPEKIRPIPIVVMVDEVAELLLVASASEKKRRERIITALIRLGQLARAAGIYLEVCGQRFGSELGDGATMLRAQLTGRVCHRVNDEASAKMAFGDISPEALGSVLSIAPEQPGTAVAADTSGGWARVRTPDTSLRDAVAACNRYAHLTPDVAALDAFRPVLPPLPGSTPPAVAPAPATA</sequence>
<name>A0ABS7QEA6_9ACTN</name>
<evidence type="ECO:0000313" key="6">
    <source>
        <dbReference type="Proteomes" id="UP000778578"/>
    </source>
</evidence>
<dbReference type="Pfam" id="PF01580">
    <property type="entry name" value="FtsK_SpoIIIE"/>
    <property type="match status" value="1"/>
</dbReference>
<dbReference type="EMBL" id="JAINZZ010000036">
    <property type="protein sequence ID" value="MBY8880755.1"/>
    <property type="molecule type" value="Genomic_DNA"/>
</dbReference>
<organism evidence="5 6">
    <name type="scientific">Actinacidiphila acidipaludis</name>
    <dbReference type="NCBI Taxonomy" id="2873382"/>
    <lineage>
        <taxon>Bacteria</taxon>
        <taxon>Bacillati</taxon>
        <taxon>Actinomycetota</taxon>
        <taxon>Actinomycetes</taxon>
        <taxon>Kitasatosporales</taxon>
        <taxon>Streptomycetaceae</taxon>
        <taxon>Actinacidiphila</taxon>
    </lineage>
</organism>
<evidence type="ECO:0000256" key="3">
    <source>
        <dbReference type="PROSITE-ProRule" id="PRU00289"/>
    </source>
</evidence>
<feature type="binding site" evidence="3">
    <location>
        <begin position="181"/>
        <end position="188"/>
    </location>
    <ligand>
        <name>ATP</name>
        <dbReference type="ChEBI" id="CHEBI:30616"/>
    </ligand>
</feature>
<dbReference type="PROSITE" id="PS50901">
    <property type="entry name" value="FTSK"/>
    <property type="match status" value="1"/>
</dbReference>
<reference evidence="5 6" key="1">
    <citation type="submission" date="2021-08" db="EMBL/GenBank/DDBJ databases">
        <title>WGS of actinomycetes from Thailand.</title>
        <authorList>
            <person name="Thawai C."/>
        </authorList>
    </citation>
    <scope>NUCLEOTIDE SEQUENCE [LARGE SCALE GENOMIC DNA]</scope>
    <source>
        <strain evidence="5 6">PLK6-54</strain>
    </source>
</reference>
<dbReference type="InterPro" id="IPR002543">
    <property type="entry name" value="FtsK_dom"/>
</dbReference>
<accession>A0ABS7QEA6</accession>
<evidence type="ECO:0000259" key="4">
    <source>
        <dbReference type="PROSITE" id="PS50901"/>
    </source>
</evidence>
<evidence type="ECO:0000256" key="1">
    <source>
        <dbReference type="ARBA" id="ARBA00022741"/>
    </source>
</evidence>
<dbReference type="RefSeq" id="WP_222966097.1">
    <property type="nucleotide sequence ID" value="NZ_JAINZZ010000036.1"/>
</dbReference>
<keyword evidence="6" id="KW-1185">Reference proteome</keyword>
<comment type="caution">
    <text evidence="5">The sequence shown here is derived from an EMBL/GenBank/DDBJ whole genome shotgun (WGS) entry which is preliminary data.</text>
</comment>
<dbReference type="Gene3D" id="3.40.50.300">
    <property type="entry name" value="P-loop containing nucleotide triphosphate hydrolases"/>
    <property type="match status" value="1"/>
</dbReference>
<dbReference type="PANTHER" id="PTHR22683:SF41">
    <property type="entry name" value="DNA TRANSLOCASE FTSK"/>
    <property type="match status" value="1"/>
</dbReference>
<keyword evidence="2 3" id="KW-0067">ATP-binding</keyword>
<dbReference type="SUPFAM" id="SSF52540">
    <property type="entry name" value="P-loop containing nucleoside triphosphate hydrolases"/>
    <property type="match status" value="1"/>
</dbReference>
<dbReference type="PANTHER" id="PTHR22683">
    <property type="entry name" value="SPORULATION PROTEIN RELATED"/>
    <property type="match status" value="1"/>
</dbReference>
<gene>
    <name evidence="5" type="ORF">K7862_24415</name>
</gene>
<feature type="domain" description="FtsK" evidence="4">
    <location>
        <begin position="163"/>
        <end position="362"/>
    </location>
</feature>
<evidence type="ECO:0000313" key="5">
    <source>
        <dbReference type="EMBL" id="MBY8880755.1"/>
    </source>
</evidence>